<dbReference type="Pfam" id="PF13358">
    <property type="entry name" value="DDE_3"/>
    <property type="match status" value="1"/>
</dbReference>
<dbReference type="SUPFAM" id="SSF46689">
    <property type="entry name" value="Homeodomain-like"/>
    <property type="match status" value="1"/>
</dbReference>
<dbReference type="InterPro" id="IPR057667">
    <property type="entry name" value="HTH_SB"/>
</dbReference>
<dbReference type="InterPro" id="IPR052338">
    <property type="entry name" value="Transposase_5"/>
</dbReference>
<dbReference type="Gene3D" id="1.10.10.10">
    <property type="entry name" value="Winged helix-like DNA-binding domain superfamily/Winged helix DNA-binding domain"/>
    <property type="match status" value="1"/>
</dbReference>
<feature type="domain" description="Tc1-like transposase DDE" evidence="2">
    <location>
        <begin position="148"/>
        <end position="299"/>
    </location>
</feature>
<accession>A0A803KBB6</accession>
<protein>
    <recommendedName>
        <fullName evidence="5">Transposase Tc1-like domain-containing protein</fullName>
    </recommendedName>
</protein>
<dbReference type="GeneTree" id="ENSGT01150000286914"/>
<dbReference type="InterPro" id="IPR009057">
    <property type="entry name" value="Homeodomain-like_sf"/>
</dbReference>
<dbReference type="InterPro" id="IPR036397">
    <property type="entry name" value="RNaseH_sf"/>
</dbReference>
<dbReference type="PANTHER" id="PTHR23022:SF135">
    <property type="entry name" value="SI:DKEY-77F5.3"/>
    <property type="match status" value="1"/>
</dbReference>
<dbReference type="Gene3D" id="3.30.420.10">
    <property type="entry name" value="Ribonuclease H-like superfamily/Ribonuclease H"/>
    <property type="match status" value="1"/>
</dbReference>
<feature type="domain" description="Sleeping Beauty transposase HTH" evidence="3">
    <location>
        <begin position="1"/>
        <end position="51"/>
    </location>
</feature>
<reference evidence="4" key="2">
    <citation type="submission" date="2021-03" db="UniProtKB">
        <authorList>
            <consortium name="Ensembl"/>
        </authorList>
    </citation>
    <scope>IDENTIFICATION</scope>
</reference>
<dbReference type="InParanoid" id="A0A803KBB6"/>
<dbReference type="GO" id="GO:0015074">
    <property type="term" value="P:DNA integration"/>
    <property type="evidence" value="ECO:0007669"/>
    <property type="project" value="InterPro"/>
</dbReference>
<dbReference type="NCBIfam" id="NF033545">
    <property type="entry name" value="transpos_IS630"/>
    <property type="match status" value="1"/>
</dbReference>
<evidence type="ECO:0000259" key="2">
    <source>
        <dbReference type="Pfam" id="PF13358"/>
    </source>
</evidence>
<proteinExistence type="predicted"/>
<evidence type="ECO:0000313" key="4">
    <source>
        <dbReference type="Ensembl" id="ENSXETP00000117674"/>
    </source>
</evidence>
<dbReference type="AlphaFoldDB" id="A0A803KBB6"/>
<evidence type="ECO:0000259" key="1">
    <source>
        <dbReference type="Pfam" id="PF01498"/>
    </source>
</evidence>
<dbReference type="GO" id="GO:0003677">
    <property type="term" value="F:DNA binding"/>
    <property type="evidence" value="ECO:0007669"/>
    <property type="project" value="InterPro"/>
</dbReference>
<dbReference type="Pfam" id="PF01498">
    <property type="entry name" value="HTH_Tnp_Tc3_2"/>
    <property type="match status" value="1"/>
</dbReference>
<dbReference type="Pfam" id="PF25787">
    <property type="entry name" value="HTH_SB"/>
    <property type="match status" value="1"/>
</dbReference>
<dbReference type="InterPro" id="IPR038717">
    <property type="entry name" value="Tc1-like_DDE_dom"/>
</dbReference>
<dbReference type="InterPro" id="IPR047655">
    <property type="entry name" value="Transpos_IS630-like"/>
</dbReference>
<feature type="domain" description="Transposase Tc1-like" evidence="1">
    <location>
        <begin position="68"/>
        <end position="138"/>
    </location>
</feature>
<dbReference type="InterPro" id="IPR036388">
    <property type="entry name" value="WH-like_DNA-bd_sf"/>
</dbReference>
<dbReference type="Ensembl" id="ENSXETT00000112013">
    <property type="protein sequence ID" value="ENSXETP00000117674"/>
    <property type="gene ID" value="ENSXETG00000049153"/>
</dbReference>
<dbReference type="PANTHER" id="PTHR23022">
    <property type="entry name" value="TRANSPOSABLE ELEMENT-RELATED"/>
    <property type="match status" value="1"/>
</dbReference>
<dbReference type="GO" id="GO:0006313">
    <property type="term" value="P:DNA transposition"/>
    <property type="evidence" value="ECO:0007669"/>
    <property type="project" value="InterPro"/>
</dbReference>
<evidence type="ECO:0000259" key="3">
    <source>
        <dbReference type="Pfam" id="PF25787"/>
    </source>
</evidence>
<organism evidence="4">
    <name type="scientific">Xenopus tropicalis</name>
    <name type="common">Western clawed frog</name>
    <name type="synonym">Silurana tropicalis</name>
    <dbReference type="NCBI Taxonomy" id="8364"/>
    <lineage>
        <taxon>Eukaryota</taxon>
        <taxon>Metazoa</taxon>
        <taxon>Chordata</taxon>
        <taxon>Craniata</taxon>
        <taxon>Vertebrata</taxon>
        <taxon>Euteleostomi</taxon>
        <taxon>Amphibia</taxon>
        <taxon>Batrachia</taxon>
        <taxon>Anura</taxon>
        <taxon>Pipoidea</taxon>
        <taxon>Pipidae</taxon>
        <taxon>Xenopodinae</taxon>
        <taxon>Xenopus</taxon>
        <taxon>Silurana</taxon>
    </lineage>
</organism>
<dbReference type="InterPro" id="IPR002492">
    <property type="entry name" value="Transposase_Tc1-like"/>
</dbReference>
<name>A0A803KBB6_XENTR</name>
<evidence type="ECO:0008006" key="5">
    <source>
        <dbReference type="Google" id="ProtNLM"/>
    </source>
</evidence>
<sequence>MKSKEHTRQVRDKVIEKFKAGLGYKKISKALNIPRSTVQAIIQKWKEYGTTVNLPRQGRPPKLTGRTRRALIRNAAKRPMVTLDELQRSTAQVEESVHRTTISRALHKVGLYGRVARRKPLLTENHKKSRLQFATSHVGDTANMWKKVLWSDETKMELFGQNAKRYVWRKTNTAHHSEHTIPTVKYGGGSIMLWGCFSSAGTGKLVRVDGKMDGAKYRAILEENLLESAKDLRLGRRFPFQQDNDPKHKARATMEWFKTKHIHVLEWPSQSPDLNPIENLWQDLKTAAHKRCPSNLTELELFCKEEWARISVSRCAKLVETYPKSLAAGIAAKGGSTKYLLRGLNNYAHPTLQLFICKKCLESCMIFVPLLTCTPLCIGLSRGIPIKLIHVCGCNVTKCGKVQGGRILLQATVFYTYTI</sequence>
<reference evidence="4" key="1">
    <citation type="journal article" date="2010" name="Science">
        <title>The genome of the Western clawed frog Xenopus tropicalis.</title>
        <authorList>
            <person name="Hellsten U."/>
            <person name="Harland R.M."/>
            <person name="Gilchrist M.J."/>
            <person name="Hendrix D."/>
            <person name="Jurka J."/>
            <person name="Kapitonov V."/>
            <person name="Ovcharenko I."/>
            <person name="Putnam N.H."/>
            <person name="Shu S."/>
            <person name="Taher L."/>
            <person name="Blitz I.L."/>
            <person name="Blumberg B."/>
            <person name="Dichmann D.S."/>
            <person name="Dubchak I."/>
            <person name="Amaya E."/>
            <person name="Detter J.C."/>
            <person name="Fletcher R."/>
            <person name="Gerhard D.S."/>
            <person name="Goodstein D."/>
            <person name="Graves T."/>
            <person name="Grigoriev I.V."/>
            <person name="Grimwood J."/>
            <person name="Kawashima T."/>
            <person name="Lindquist E."/>
            <person name="Lucas S.M."/>
            <person name="Mead P.E."/>
            <person name="Mitros T."/>
            <person name="Ogino H."/>
            <person name="Ohta Y."/>
            <person name="Poliakov A.V."/>
            <person name="Pollet N."/>
            <person name="Robert J."/>
            <person name="Salamov A."/>
            <person name="Sater A.K."/>
            <person name="Schmutz J."/>
            <person name="Terry A."/>
            <person name="Vize P.D."/>
            <person name="Warren W.C."/>
            <person name="Wells D."/>
            <person name="Wills A."/>
            <person name="Wilson R.K."/>
            <person name="Zimmerman L.B."/>
            <person name="Zorn A.M."/>
            <person name="Grainger R."/>
            <person name="Grammer T."/>
            <person name="Khokha M.K."/>
            <person name="Richardson P.M."/>
            <person name="Rokhsar D.S."/>
        </authorList>
    </citation>
    <scope>NUCLEOTIDE SEQUENCE [LARGE SCALE GENOMIC DNA]</scope>
    <source>
        <strain evidence="4">Nigerian</strain>
    </source>
</reference>